<accession>A0AAE1D8H5</accession>
<gene>
    <name evidence="1" type="ORF">RRG08_022621</name>
</gene>
<evidence type="ECO:0000313" key="1">
    <source>
        <dbReference type="EMBL" id="KAK3761221.1"/>
    </source>
</evidence>
<dbReference type="Proteomes" id="UP001283361">
    <property type="component" value="Unassembled WGS sequence"/>
</dbReference>
<dbReference type="EMBL" id="JAWDGP010004927">
    <property type="protein sequence ID" value="KAK3761221.1"/>
    <property type="molecule type" value="Genomic_DNA"/>
</dbReference>
<evidence type="ECO:0000313" key="2">
    <source>
        <dbReference type="Proteomes" id="UP001283361"/>
    </source>
</evidence>
<proteinExistence type="predicted"/>
<sequence>MTSSIGEDASKRAAPVEDWLSPVTFLLTEIDAGSQCSASPHRKHQVYSRKHRQTCLQFLKKRKLLGYCVIASLLVRELVSQCLRAS</sequence>
<comment type="caution">
    <text evidence="1">The sequence shown here is derived from an EMBL/GenBank/DDBJ whole genome shotgun (WGS) entry which is preliminary data.</text>
</comment>
<dbReference type="AlphaFoldDB" id="A0AAE1D8H5"/>
<protein>
    <submittedName>
        <fullName evidence="1">Uncharacterized protein</fullName>
    </submittedName>
</protein>
<reference evidence="1" key="1">
    <citation type="journal article" date="2023" name="G3 (Bethesda)">
        <title>A reference genome for the long-term kleptoplast-retaining sea slug Elysia crispata morphotype clarki.</title>
        <authorList>
            <person name="Eastman K.E."/>
            <person name="Pendleton A.L."/>
            <person name="Shaikh M.A."/>
            <person name="Suttiyut T."/>
            <person name="Ogas R."/>
            <person name="Tomko P."/>
            <person name="Gavelis G."/>
            <person name="Widhalm J.R."/>
            <person name="Wisecaver J.H."/>
        </authorList>
    </citation>
    <scope>NUCLEOTIDE SEQUENCE</scope>
    <source>
        <strain evidence="1">ECLA1</strain>
    </source>
</reference>
<name>A0AAE1D8H5_9GAST</name>
<keyword evidence="2" id="KW-1185">Reference proteome</keyword>
<organism evidence="1 2">
    <name type="scientific">Elysia crispata</name>
    <name type="common">lettuce slug</name>
    <dbReference type="NCBI Taxonomy" id="231223"/>
    <lineage>
        <taxon>Eukaryota</taxon>
        <taxon>Metazoa</taxon>
        <taxon>Spiralia</taxon>
        <taxon>Lophotrochozoa</taxon>
        <taxon>Mollusca</taxon>
        <taxon>Gastropoda</taxon>
        <taxon>Heterobranchia</taxon>
        <taxon>Euthyneura</taxon>
        <taxon>Panpulmonata</taxon>
        <taxon>Sacoglossa</taxon>
        <taxon>Placobranchoidea</taxon>
        <taxon>Plakobranchidae</taxon>
        <taxon>Elysia</taxon>
    </lineage>
</organism>